<keyword evidence="1" id="KW-0812">Transmembrane</keyword>
<evidence type="ECO:0000256" key="1">
    <source>
        <dbReference type="SAM" id="Phobius"/>
    </source>
</evidence>
<reference evidence="2 3" key="1">
    <citation type="submission" date="2015-09" db="EMBL/GenBank/DDBJ databases">
        <title>Complete genome of Psychrobacter urativorans R10.10B.</title>
        <authorList>
            <person name="See-Too W.S."/>
            <person name="Chan K.G."/>
        </authorList>
    </citation>
    <scope>NUCLEOTIDE SEQUENCE [LARGE SCALE GENOMIC DNA]</scope>
    <source>
        <strain evidence="2 3">R10.10B</strain>
    </source>
</reference>
<feature type="transmembrane region" description="Helical" evidence="1">
    <location>
        <begin position="111"/>
        <end position="130"/>
    </location>
</feature>
<dbReference type="Proteomes" id="UP000059847">
    <property type="component" value="Chromosome"/>
</dbReference>
<evidence type="ECO:0000313" key="2">
    <source>
        <dbReference type="EMBL" id="ALF60351.1"/>
    </source>
</evidence>
<evidence type="ECO:0008006" key="4">
    <source>
        <dbReference type="Google" id="ProtNLM"/>
    </source>
</evidence>
<gene>
    <name evidence="2" type="ORF">AOC03_10125</name>
</gene>
<protein>
    <recommendedName>
        <fullName evidence="4">DUF2177 domain-containing protein</fullName>
    </recommendedName>
</protein>
<keyword evidence="1" id="KW-0472">Membrane</keyword>
<keyword evidence="3" id="KW-1185">Reference proteome</keyword>
<dbReference type="STRING" id="45610.AOC03_10125"/>
<feature type="transmembrane region" description="Helical" evidence="1">
    <location>
        <begin position="71"/>
        <end position="91"/>
    </location>
</feature>
<accession>A0A0M4U7T0</accession>
<dbReference type="KEGG" id="pur:AOC03_10125"/>
<dbReference type="AlphaFoldDB" id="A0A0M4U7T0"/>
<dbReference type="Pfam" id="PF09945">
    <property type="entry name" value="DUF2177"/>
    <property type="match status" value="1"/>
</dbReference>
<sequence>MGYVFIYLTAVVIFLGIDSVWLTTMKGAFYEARIGHLLADKPNMAAAGVFYLFYLFALCVLILYPQIKAQASIGHIFLLGGLIGLMAYGTYDFTNLALYKGFTLDTALVDFAWGGLLTGSVSAMVAWLAYRFHWLG</sequence>
<evidence type="ECO:0000313" key="3">
    <source>
        <dbReference type="Proteomes" id="UP000059847"/>
    </source>
</evidence>
<keyword evidence="1" id="KW-1133">Transmembrane helix</keyword>
<feature type="transmembrane region" description="Helical" evidence="1">
    <location>
        <begin position="44"/>
        <end position="64"/>
    </location>
</feature>
<proteinExistence type="predicted"/>
<dbReference type="OrthoDB" id="166547at2"/>
<name>A0A0M4U7T0_9GAMM</name>
<organism evidence="2 3">
    <name type="scientific">Psychrobacter urativorans</name>
    <dbReference type="NCBI Taxonomy" id="45610"/>
    <lineage>
        <taxon>Bacteria</taxon>
        <taxon>Pseudomonadati</taxon>
        <taxon>Pseudomonadota</taxon>
        <taxon>Gammaproteobacteria</taxon>
        <taxon>Moraxellales</taxon>
        <taxon>Moraxellaceae</taxon>
        <taxon>Psychrobacter</taxon>
    </lineage>
</organism>
<feature type="transmembrane region" description="Helical" evidence="1">
    <location>
        <begin position="5"/>
        <end position="24"/>
    </location>
</feature>
<dbReference type="InterPro" id="IPR018687">
    <property type="entry name" value="DUF2177_membr"/>
</dbReference>
<dbReference type="EMBL" id="CP012678">
    <property type="protein sequence ID" value="ALF60351.1"/>
    <property type="molecule type" value="Genomic_DNA"/>
</dbReference>
<dbReference type="RefSeq" id="WP_062535665.1">
    <property type="nucleotide sequence ID" value="NZ_CP012678.1"/>
</dbReference>